<dbReference type="EMBL" id="KN880438">
    <property type="protein sequence ID" value="KIY73122.1"/>
    <property type="molecule type" value="Genomic_DNA"/>
</dbReference>
<accession>A0A0D7BRR4</accession>
<gene>
    <name evidence="1" type="ORF">CYLTODRAFT_342910</name>
</gene>
<proteinExistence type="predicted"/>
<sequence length="281" mass="31045">MATTTSLLASLPQDIAREIFEFAAYSDRQCAMDLTLVSKDVRLWTLPVLYHTVRLSSTRAVTRFLEAITPSNKSTLTPYCPLHRRVKHLGIFALGPLDAIQRILTLCTDVQNLACGFSLRALSTLKALPYFLDSEERQPILPQSREYHLIGMSCRDGIPYNSIPSDTTHLHVQLSLDALGTLEALHGKLPSLTHLAVSIQMPSTKPLGLVLPMIEAVLDDASPKLESLRLQVMGSKAQAVADAAINEWNGRDKRLSVVPSPGSLSKQWQECHTGHEQLWSS</sequence>
<dbReference type="Proteomes" id="UP000054007">
    <property type="component" value="Unassembled WGS sequence"/>
</dbReference>
<evidence type="ECO:0000313" key="2">
    <source>
        <dbReference type="Proteomes" id="UP000054007"/>
    </source>
</evidence>
<organism evidence="1 2">
    <name type="scientific">Cylindrobasidium torrendii FP15055 ss-10</name>
    <dbReference type="NCBI Taxonomy" id="1314674"/>
    <lineage>
        <taxon>Eukaryota</taxon>
        <taxon>Fungi</taxon>
        <taxon>Dikarya</taxon>
        <taxon>Basidiomycota</taxon>
        <taxon>Agaricomycotina</taxon>
        <taxon>Agaricomycetes</taxon>
        <taxon>Agaricomycetidae</taxon>
        <taxon>Agaricales</taxon>
        <taxon>Marasmiineae</taxon>
        <taxon>Physalacriaceae</taxon>
        <taxon>Cylindrobasidium</taxon>
    </lineage>
</organism>
<keyword evidence="2" id="KW-1185">Reference proteome</keyword>
<evidence type="ECO:0000313" key="1">
    <source>
        <dbReference type="EMBL" id="KIY73122.1"/>
    </source>
</evidence>
<protein>
    <recommendedName>
        <fullName evidence="3">F-box domain-containing protein</fullName>
    </recommendedName>
</protein>
<dbReference type="AlphaFoldDB" id="A0A0D7BRR4"/>
<evidence type="ECO:0008006" key="3">
    <source>
        <dbReference type="Google" id="ProtNLM"/>
    </source>
</evidence>
<dbReference type="OrthoDB" id="3145912at2759"/>
<name>A0A0D7BRR4_9AGAR</name>
<reference evidence="1 2" key="1">
    <citation type="journal article" date="2015" name="Fungal Genet. Biol.">
        <title>Evolution of novel wood decay mechanisms in Agaricales revealed by the genome sequences of Fistulina hepatica and Cylindrobasidium torrendii.</title>
        <authorList>
            <person name="Floudas D."/>
            <person name="Held B.W."/>
            <person name="Riley R."/>
            <person name="Nagy L.G."/>
            <person name="Koehler G."/>
            <person name="Ransdell A.S."/>
            <person name="Younus H."/>
            <person name="Chow J."/>
            <person name="Chiniquy J."/>
            <person name="Lipzen A."/>
            <person name="Tritt A."/>
            <person name="Sun H."/>
            <person name="Haridas S."/>
            <person name="LaButti K."/>
            <person name="Ohm R.A."/>
            <person name="Kues U."/>
            <person name="Blanchette R.A."/>
            <person name="Grigoriev I.V."/>
            <person name="Minto R.E."/>
            <person name="Hibbett D.S."/>
        </authorList>
    </citation>
    <scope>NUCLEOTIDE SEQUENCE [LARGE SCALE GENOMIC DNA]</scope>
    <source>
        <strain evidence="1 2">FP15055 ss-10</strain>
    </source>
</reference>